<keyword evidence="4" id="KW-1185">Reference proteome</keyword>
<dbReference type="InterPro" id="IPR009323">
    <property type="entry name" value="DUF979"/>
</dbReference>
<dbReference type="Proteomes" id="UP000241201">
    <property type="component" value="Unassembled WGS sequence"/>
</dbReference>
<feature type="transmembrane region" description="Helical" evidence="1">
    <location>
        <begin position="205"/>
        <end position="221"/>
    </location>
</feature>
<sequence length="312" mass="32825">MLEIDWNTSTILAEVFYCIIGLIFAFTGVSALKNKEVEKRITTAIFWFILAITFIVGPYIPTWITGACIIVLAILTATGLVQPAAMNIPTAKETRENADKYGYKSFIPPVVLALSAVVVATFFTNLGANNAIGISAIVGLIVAYFIFKPKFSLPFKDGIRLTDNVGTTGILPQVLAALGSLFTAAGVGAVIAAGVGAIIPEGNHFIAVAVYCIGMALFTMIMGNGFAAFAVITVGIGYPFLIAQGANPVVVGALGLTAGYCGTLMTPMAANFNIMPAALLETKSKYAIIISQLPVALIMLAIHIVLMYVLAF</sequence>
<keyword evidence="1" id="KW-0812">Transmembrane</keyword>
<feature type="transmembrane region" description="Helical" evidence="1">
    <location>
        <begin position="130"/>
        <end position="147"/>
    </location>
</feature>
<reference evidence="3" key="2">
    <citation type="journal article" date="2019" name="Int. J. Syst. Evol. Microbiol.">
        <title>Faecalibacillus intestinalis gen. nov., sp. nov. and Faecalibacillus faecis sp. nov., isolated from human faeces.</title>
        <authorList>
            <person name="Seo B."/>
            <person name="Jeon K."/>
            <person name="Baek I."/>
            <person name="Lee Y.M."/>
            <person name="Baek K."/>
            <person name="Ko G."/>
        </authorList>
    </citation>
    <scope>NUCLEOTIDE SEQUENCE</scope>
    <source>
        <strain evidence="3">SNUG30370</strain>
    </source>
</reference>
<reference evidence="2" key="3">
    <citation type="submission" date="2021-10" db="EMBL/GenBank/DDBJ databases">
        <title>Collection of gut derived symbiotic bacterial strains cultured from healthy donors.</title>
        <authorList>
            <person name="Lin H."/>
            <person name="Littmann E."/>
            <person name="Kohout C."/>
            <person name="Pamer E.G."/>
        </authorList>
    </citation>
    <scope>NUCLEOTIDE SEQUENCE</scope>
    <source>
        <strain evidence="2">DFI.4.48</strain>
    </source>
</reference>
<keyword evidence="1" id="KW-0472">Membrane</keyword>
<name>A0A2T3G0Q5_9FIRM</name>
<feature type="transmembrane region" description="Helical" evidence="1">
    <location>
        <begin position="106"/>
        <end position="124"/>
    </location>
</feature>
<dbReference type="Proteomes" id="UP001198439">
    <property type="component" value="Unassembled WGS sequence"/>
</dbReference>
<reference evidence="4" key="1">
    <citation type="submission" date="2018-03" db="EMBL/GenBank/DDBJ databases">
        <title>Lachnoclostridium SNUG30370 gen.nov., sp.nov., isolated from human faeces.</title>
        <authorList>
            <person name="Seo B."/>
            <person name="Jeon K."/>
            <person name="Ko G."/>
        </authorList>
    </citation>
    <scope>NUCLEOTIDE SEQUENCE [LARGE SCALE GENOMIC DNA]</scope>
    <source>
        <strain evidence="4">SNUG30370</strain>
    </source>
</reference>
<feature type="transmembrane region" description="Helical" evidence="1">
    <location>
        <begin position="249"/>
        <end position="274"/>
    </location>
</feature>
<feature type="transmembrane region" description="Helical" evidence="1">
    <location>
        <begin position="6"/>
        <end position="29"/>
    </location>
</feature>
<keyword evidence="1" id="KW-1133">Transmembrane helix</keyword>
<dbReference type="Pfam" id="PF06166">
    <property type="entry name" value="DUF979"/>
    <property type="match status" value="1"/>
</dbReference>
<evidence type="ECO:0000313" key="4">
    <source>
        <dbReference type="Proteomes" id="UP000241201"/>
    </source>
</evidence>
<feature type="transmembrane region" description="Helical" evidence="1">
    <location>
        <begin position="226"/>
        <end position="243"/>
    </location>
</feature>
<gene>
    <name evidence="3" type="ORF">C7U55_05370</name>
    <name evidence="2" type="ORF">LJD69_06025</name>
</gene>
<dbReference type="RefSeq" id="WP_106987682.1">
    <property type="nucleotide sequence ID" value="NZ_DBGCOW010000012.1"/>
</dbReference>
<protein>
    <submittedName>
        <fullName evidence="3">DUF979 domain-containing protein</fullName>
    </submittedName>
</protein>
<organism evidence="3 4">
    <name type="scientific">Faecalibacillus faecis</name>
    <dbReference type="NCBI Taxonomy" id="1982628"/>
    <lineage>
        <taxon>Bacteria</taxon>
        <taxon>Bacillati</taxon>
        <taxon>Bacillota</taxon>
        <taxon>Erysipelotrichia</taxon>
        <taxon>Erysipelotrichales</taxon>
        <taxon>Coprobacillaceae</taxon>
        <taxon>Faecalibacillus</taxon>
    </lineage>
</organism>
<dbReference type="EMBL" id="PYLP01000004">
    <property type="protein sequence ID" value="PST41072.1"/>
    <property type="molecule type" value="Genomic_DNA"/>
</dbReference>
<proteinExistence type="predicted"/>
<evidence type="ECO:0000313" key="2">
    <source>
        <dbReference type="EMBL" id="MCB8610147.1"/>
    </source>
</evidence>
<comment type="caution">
    <text evidence="3">The sequence shown here is derived from an EMBL/GenBank/DDBJ whole genome shotgun (WGS) entry which is preliminary data.</text>
</comment>
<evidence type="ECO:0000313" key="3">
    <source>
        <dbReference type="EMBL" id="PST41072.1"/>
    </source>
</evidence>
<feature type="transmembrane region" description="Helical" evidence="1">
    <location>
        <begin position="63"/>
        <end position="85"/>
    </location>
</feature>
<dbReference type="GeneID" id="77470522"/>
<dbReference type="EMBL" id="JAJDKZ010000013">
    <property type="protein sequence ID" value="MCB8610147.1"/>
    <property type="molecule type" value="Genomic_DNA"/>
</dbReference>
<feature type="transmembrane region" description="Helical" evidence="1">
    <location>
        <begin position="286"/>
        <end position="311"/>
    </location>
</feature>
<dbReference type="AlphaFoldDB" id="A0A2T3G0Q5"/>
<evidence type="ECO:0000256" key="1">
    <source>
        <dbReference type="SAM" id="Phobius"/>
    </source>
</evidence>
<feature type="transmembrane region" description="Helical" evidence="1">
    <location>
        <begin position="174"/>
        <end position="199"/>
    </location>
</feature>
<accession>A0A2T3G0Q5</accession>